<organism evidence="3 4">
    <name type="scientific">Cercophora newfieldiana</name>
    <dbReference type="NCBI Taxonomy" id="92897"/>
    <lineage>
        <taxon>Eukaryota</taxon>
        <taxon>Fungi</taxon>
        <taxon>Dikarya</taxon>
        <taxon>Ascomycota</taxon>
        <taxon>Pezizomycotina</taxon>
        <taxon>Sordariomycetes</taxon>
        <taxon>Sordariomycetidae</taxon>
        <taxon>Sordariales</taxon>
        <taxon>Lasiosphaeriaceae</taxon>
        <taxon>Cercophora</taxon>
    </lineage>
</organism>
<dbReference type="EMBL" id="JAULSV010000001">
    <property type="protein sequence ID" value="KAK0658043.1"/>
    <property type="molecule type" value="Genomic_DNA"/>
</dbReference>
<evidence type="ECO:0000259" key="2">
    <source>
        <dbReference type="Pfam" id="PF26640"/>
    </source>
</evidence>
<dbReference type="PANTHER" id="PTHR10622:SF12">
    <property type="entry name" value="HET DOMAIN-CONTAINING PROTEIN"/>
    <property type="match status" value="1"/>
</dbReference>
<evidence type="ECO:0000313" key="4">
    <source>
        <dbReference type="Proteomes" id="UP001174936"/>
    </source>
</evidence>
<feature type="non-terminal residue" evidence="3">
    <location>
        <position position="300"/>
    </location>
</feature>
<keyword evidence="4" id="KW-1185">Reference proteome</keyword>
<dbReference type="Proteomes" id="UP001174936">
    <property type="component" value="Unassembled WGS sequence"/>
</dbReference>
<comment type="caution">
    <text evidence="3">The sequence shown here is derived from an EMBL/GenBank/DDBJ whole genome shotgun (WGS) entry which is preliminary data.</text>
</comment>
<reference evidence="3" key="1">
    <citation type="submission" date="2023-06" db="EMBL/GenBank/DDBJ databases">
        <title>Genome-scale phylogeny and comparative genomics of the fungal order Sordariales.</title>
        <authorList>
            <consortium name="Lawrence Berkeley National Laboratory"/>
            <person name="Hensen N."/>
            <person name="Bonometti L."/>
            <person name="Westerberg I."/>
            <person name="Brannstrom I.O."/>
            <person name="Guillou S."/>
            <person name="Cros-Aarteil S."/>
            <person name="Calhoun S."/>
            <person name="Haridas S."/>
            <person name="Kuo A."/>
            <person name="Mondo S."/>
            <person name="Pangilinan J."/>
            <person name="Riley R."/>
            <person name="Labutti K."/>
            <person name="Andreopoulos B."/>
            <person name="Lipzen A."/>
            <person name="Chen C."/>
            <person name="Yanf M."/>
            <person name="Daum C."/>
            <person name="Ng V."/>
            <person name="Clum A."/>
            <person name="Steindorff A."/>
            <person name="Ohm R."/>
            <person name="Martin F."/>
            <person name="Silar P."/>
            <person name="Natvig D."/>
            <person name="Lalanne C."/>
            <person name="Gautier V."/>
            <person name="Ament-Velasquez S.L."/>
            <person name="Kruys A."/>
            <person name="Hutchinson M.I."/>
            <person name="Powell A.J."/>
            <person name="Barry K."/>
            <person name="Miller A.N."/>
            <person name="Grigoriev I.V."/>
            <person name="Debuchy R."/>
            <person name="Gladieux P."/>
            <person name="Thoren M.H."/>
            <person name="Johannesson H."/>
        </authorList>
    </citation>
    <scope>NUCLEOTIDE SEQUENCE</scope>
    <source>
        <strain evidence="3">SMH2532-1</strain>
    </source>
</reference>
<feature type="domain" description="Heterokaryon incompatibility" evidence="1">
    <location>
        <begin position="22"/>
        <end position="110"/>
    </location>
</feature>
<sequence length="300" mass="34238">MRLINTKTLKITEFVGHQTPAYGILSHTWEAGEATFRDAERLSVGSGQGFDKIRKVCEIARRDKLDFVWADTCCIDKSSSSELTEAINSMFQWYASAQVCYAYLADLKPTNHNRSIGLCRWFTRGWTLQELIAPRAVRFYDQDWQYRGSRQDLSLFIQKATRIQENVLRSSINGELLPMIPVARRMSWAAGRETTRPEDIAYCLLGIFNVNMPLIYGEGARAFVRLQEEIIRQTSDLSIFLWKAKPGDQRMYRGILAESPEEFATASTTKRLAQYGIDSPEYAITNKGVRIHCPLVSQGQ</sequence>
<dbReference type="InterPro" id="IPR010730">
    <property type="entry name" value="HET"/>
</dbReference>
<proteinExistence type="predicted"/>
<evidence type="ECO:0000259" key="1">
    <source>
        <dbReference type="Pfam" id="PF06985"/>
    </source>
</evidence>
<dbReference type="AlphaFoldDB" id="A0AA40D2D7"/>
<accession>A0AA40D2D7</accession>
<protein>
    <submittedName>
        <fullName evidence="3">Heterokaryon incompatibility protein-domain-containing protein</fullName>
    </submittedName>
</protein>
<dbReference type="Pfam" id="PF26640">
    <property type="entry name" value="DUF8212"/>
    <property type="match status" value="1"/>
</dbReference>
<name>A0AA40D2D7_9PEZI</name>
<evidence type="ECO:0000313" key="3">
    <source>
        <dbReference type="EMBL" id="KAK0658043.1"/>
    </source>
</evidence>
<dbReference type="PANTHER" id="PTHR10622">
    <property type="entry name" value="HET DOMAIN-CONTAINING PROTEIN"/>
    <property type="match status" value="1"/>
</dbReference>
<feature type="domain" description="DUF8212" evidence="2">
    <location>
        <begin position="221"/>
        <end position="244"/>
    </location>
</feature>
<dbReference type="Pfam" id="PF06985">
    <property type="entry name" value="HET"/>
    <property type="match status" value="1"/>
</dbReference>
<dbReference type="InterPro" id="IPR058525">
    <property type="entry name" value="DUF8212"/>
</dbReference>
<gene>
    <name evidence="3" type="ORF">B0T16DRAFT_341056</name>
</gene>